<dbReference type="RefSeq" id="WP_034316319.1">
    <property type="nucleotide sequence ID" value="NZ_CABIYS010000015.1"/>
</dbReference>
<keyword evidence="6" id="KW-1185">Reference proteome</keyword>
<reference evidence="3" key="6">
    <citation type="submission" date="2023-07" db="EMBL/GenBank/DDBJ databases">
        <title>Murine gut Bacillus species.</title>
        <authorList>
            <person name="Gutman E."/>
            <person name="Hashuel R."/>
            <person name="Litvak Y."/>
        </authorList>
    </citation>
    <scope>NUCLEOTIDE SEQUENCE</scope>
    <source>
        <strain evidence="3">RU283</strain>
    </source>
</reference>
<protein>
    <submittedName>
        <fullName evidence="1 5">Anti-sigma-F factor Fin</fullName>
    </submittedName>
    <submittedName>
        <fullName evidence="2">YabK</fullName>
    </submittedName>
</protein>
<gene>
    <name evidence="2" type="primary">yabK</name>
    <name evidence="1" type="synonym">fin</name>
    <name evidence="2" type="ORF">BN1180_05423</name>
    <name evidence="4" type="ORF">FC678_10140</name>
    <name evidence="5" type="ORF">FQP34_26005</name>
    <name evidence="3" type="ORF">Q8G35_22720</name>
    <name evidence="1" type="ORF">SRABI133_02209</name>
</gene>
<dbReference type="Pfam" id="PF10955">
    <property type="entry name" value="Fin"/>
    <property type="match status" value="1"/>
</dbReference>
<dbReference type="EMBL" id="CCXW01000002">
    <property type="protein sequence ID" value="CEG24603.1"/>
    <property type="molecule type" value="Genomic_DNA"/>
</dbReference>
<dbReference type="OrthoDB" id="2084556at2"/>
<dbReference type="EMBL" id="VNKI01000018">
    <property type="protein sequence ID" value="TVX76122.1"/>
    <property type="molecule type" value="Genomic_DNA"/>
</dbReference>
<evidence type="ECO:0000313" key="6">
    <source>
        <dbReference type="Proteomes" id="UP000182110"/>
    </source>
</evidence>
<dbReference type="EMBL" id="CAKKMG010000024">
    <property type="protein sequence ID" value="CAH0213033.1"/>
    <property type="molecule type" value="Genomic_DNA"/>
</dbReference>
<dbReference type="Proteomes" id="UP001178277">
    <property type="component" value="Unassembled WGS sequence"/>
</dbReference>
<sequence length="76" mass="8897">MALHYRCRHCGTKLGSIEAHSLSTEQLGFNQLTDEERQEMIVYDSEGDMHVRAICEDCHESLQRNPDLYENDYIIH</sequence>
<dbReference type="Proteomes" id="UP000309170">
    <property type="component" value="Unassembled WGS sequence"/>
</dbReference>
<dbReference type="eggNOG" id="ENOG5033CVR">
    <property type="taxonomic scope" value="Bacteria"/>
</dbReference>
<dbReference type="STRING" id="1478.UP17_00315"/>
<reference evidence="1" key="5">
    <citation type="submission" date="2021-11" db="EMBL/GenBank/DDBJ databases">
        <authorList>
            <person name="Bulgarelli D."/>
        </authorList>
    </citation>
    <scope>NUCLEOTIDE SEQUENCE</scope>
    <source>
        <strain evidence="1">Bi133</strain>
    </source>
</reference>
<evidence type="ECO:0000313" key="5">
    <source>
        <dbReference type="EMBL" id="TVX76122.1"/>
    </source>
</evidence>
<accession>A0A098EQM9</accession>
<dbReference type="InterPro" id="IPR020115">
    <property type="entry name" value="Fin"/>
</dbReference>
<evidence type="ECO:0000313" key="2">
    <source>
        <dbReference type="EMBL" id="CEG24603.1"/>
    </source>
</evidence>
<organism evidence="5 8">
    <name type="scientific">Peribacillus simplex</name>
    <dbReference type="NCBI Taxonomy" id="1478"/>
    <lineage>
        <taxon>Bacteria</taxon>
        <taxon>Bacillati</taxon>
        <taxon>Bacillota</taxon>
        <taxon>Bacilli</taxon>
        <taxon>Bacillales</taxon>
        <taxon>Bacillaceae</taxon>
        <taxon>Peribacillus</taxon>
    </lineage>
</organism>
<dbReference type="Proteomes" id="UP000317770">
    <property type="component" value="Unassembled WGS sequence"/>
</dbReference>
<reference evidence="2 6" key="1">
    <citation type="journal article" date="2014" name="Genome Announc.">
        <title>Genome Sequence of Bacillus simplex Strain P558, Isolated from a Human Fecal Sample.</title>
        <authorList>
            <person name="Croce O."/>
            <person name="Hugon P."/>
            <person name="Lagier J.C."/>
            <person name="Bibi F."/>
            <person name="Robert C."/>
            <person name="Azhar E.I."/>
            <person name="Raoult D."/>
            <person name="Fournier P.E."/>
        </authorList>
    </citation>
    <scope>NUCLEOTIDE SEQUENCE [LARGE SCALE GENOMIC DNA]</scope>
    <source>
        <strain evidence="2 6">P558</strain>
    </source>
</reference>
<evidence type="ECO:0000313" key="8">
    <source>
        <dbReference type="Proteomes" id="UP000317770"/>
    </source>
</evidence>
<evidence type="ECO:0000313" key="1">
    <source>
        <dbReference type="EMBL" id="CAH0213033.1"/>
    </source>
</evidence>
<dbReference type="EMBL" id="SZNT01000122">
    <property type="protein sequence ID" value="TKH12164.1"/>
    <property type="molecule type" value="Genomic_DNA"/>
</dbReference>
<dbReference type="Proteomes" id="UP000789326">
    <property type="component" value="Unassembled WGS sequence"/>
</dbReference>
<evidence type="ECO:0000313" key="7">
    <source>
        <dbReference type="Proteomes" id="UP000309170"/>
    </source>
</evidence>
<comment type="caution">
    <text evidence="5">The sequence shown here is derived from an EMBL/GenBank/DDBJ whole genome shotgun (WGS) entry which is preliminary data.</text>
</comment>
<reference evidence="4 7" key="3">
    <citation type="journal article" date="2019" name="Environ. Microbiol.">
        <title>An active ?-lactamase is a part of an orchestrated cell wall stress resistance network of Bacillus subtilis and related rhizosphere species.</title>
        <authorList>
            <person name="Bucher T."/>
            <person name="Keren-Paz A."/>
            <person name="Hausser J."/>
            <person name="Olender T."/>
            <person name="Cytryn E."/>
            <person name="Kolodkin-Gal I."/>
        </authorList>
    </citation>
    <scope>NUCLEOTIDE SEQUENCE [LARGE SCALE GENOMIC DNA]</scope>
    <source>
        <strain evidence="4 7">I4</strain>
    </source>
</reference>
<dbReference type="AlphaFoldDB" id="A0A098EQM9"/>
<dbReference type="GO" id="GO:0010468">
    <property type="term" value="P:regulation of gene expression"/>
    <property type="evidence" value="ECO:0007669"/>
    <property type="project" value="InterPro"/>
</dbReference>
<dbReference type="EMBL" id="JAUUTP010000033">
    <property type="protein sequence ID" value="MDP1421114.1"/>
    <property type="molecule type" value="Genomic_DNA"/>
</dbReference>
<reference evidence="5 8" key="4">
    <citation type="submission" date="2019-07" db="EMBL/GenBank/DDBJ databases">
        <title>Genome assembly of Bacillus simplex strain GGC-P6A.</title>
        <authorList>
            <person name="Jennings M.E."/>
            <person name="Barton H.A."/>
        </authorList>
    </citation>
    <scope>NUCLEOTIDE SEQUENCE [LARGE SCALE GENOMIC DNA]</scope>
    <source>
        <strain evidence="5 8">GGC-P6A</strain>
    </source>
</reference>
<dbReference type="GeneID" id="56473419"/>
<evidence type="ECO:0000313" key="4">
    <source>
        <dbReference type="EMBL" id="TKH12164.1"/>
    </source>
</evidence>
<dbReference type="Proteomes" id="UP000182110">
    <property type="component" value="Unassembled WGS sequence"/>
</dbReference>
<evidence type="ECO:0000313" key="3">
    <source>
        <dbReference type="EMBL" id="MDP1421114.1"/>
    </source>
</evidence>
<name>A0A098EQM9_9BACI</name>
<reference evidence="2" key="2">
    <citation type="submission" date="2014-10" db="EMBL/GenBank/DDBJ databases">
        <authorList>
            <person name="Urmite Genomes"/>
        </authorList>
    </citation>
    <scope>NUCLEOTIDE SEQUENCE</scope>
    <source>
        <strain evidence="2">P558</strain>
    </source>
</reference>
<proteinExistence type="predicted"/>